<feature type="compositionally biased region" description="Polar residues" evidence="1">
    <location>
        <begin position="117"/>
        <end position="130"/>
    </location>
</feature>
<dbReference type="AlphaFoldDB" id="A0AAV6SMV4"/>
<protein>
    <recommendedName>
        <fullName evidence="4">Secreted protein</fullName>
    </recommendedName>
</protein>
<keyword evidence="3" id="KW-1185">Reference proteome</keyword>
<organism evidence="2 3">
    <name type="scientific">Solea senegalensis</name>
    <name type="common">Senegalese sole</name>
    <dbReference type="NCBI Taxonomy" id="28829"/>
    <lineage>
        <taxon>Eukaryota</taxon>
        <taxon>Metazoa</taxon>
        <taxon>Chordata</taxon>
        <taxon>Craniata</taxon>
        <taxon>Vertebrata</taxon>
        <taxon>Euteleostomi</taxon>
        <taxon>Actinopterygii</taxon>
        <taxon>Neopterygii</taxon>
        <taxon>Teleostei</taxon>
        <taxon>Neoteleostei</taxon>
        <taxon>Acanthomorphata</taxon>
        <taxon>Carangaria</taxon>
        <taxon>Pleuronectiformes</taxon>
        <taxon>Pleuronectoidei</taxon>
        <taxon>Soleidae</taxon>
        <taxon>Solea</taxon>
    </lineage>
</organism>
<name>A0AAV6SMV4_SOLSE</name>
<comment type="caution">
    <text evidence="2">The sequence shown here is derived from an EMBL/GenBank/DDBJ whole genome shotgun (WGS) entry which is preliminary data.</text>
</comment>
<sequence length="130" mass="14014">MSPPPLLFCRLVSCSLLLRRSGFRRTSRLINSAPSIIHRRWLCSLQRIPSVFHSPHFAPLPLFARVLLAGVVIEAAVGAGVELQWSLRAEGATLQSDQDEEEDDDGGGDSSSSSSSTLIFTSMTFAPSAG</sequence>
<dbReference type="EMBL" id="JAGKHQ010000004">
    <property type="protein sequence ID" value="KAG7518793.1"/>
    <property type="molecule type" value="Genomic_DNA"/>
</dbReference>
<evidence type="ECO:0000256" key="1">
    <source>
        <dbReference type="SAM" id="MobiDB-lite"/>
    </source>
</evidence>
<gene>
    <name evidence="2" type="ORF">JOB18_043962</name>
</gene>
<accession>A0AAV6SMV4</accession>
<dbReference type="Proteomes" id="UP000693946">
    <property type="component" value="Linkage Group LG12"/>
</dbReference>
<reference evidence="2 3" key="1">
    <citation type="journal article" date="2021" name="Sci. Rep.">
        <title>Chromosome anchoring in Senegalese sole (Solea senegalensis) reveals sex-associated markers and genome rearrangements in flatfish.</title>
        <authorList>
            <person name="Guerrero-Cozar I."/>
            <person name="Gomez-Garrido J."/>
            <person name="Berbel C."/>
            <person name="Martinez-Blanch J.F."/>
            <person name="Alioto T."/>
            <person name="Claros M.G."/>
            <person name="Gagnaire P.A."/>
            <person name="Manchado M."/>
        </authorList>
    </citation>
    <scope>NUCLEOTIDE SEQUENCE [LARGE SCALE GENOMIC DNA]</scope>
    <source>
        <strain evidence="2">Sse05_10M</strain>
    </source>
</reference>
<evidence type="ECO:0008006" key="4">
    <source>
        <dbReference type="Google" id="ProtNLM"/>
    </source>
</evidence>
<evidence type="ECO:0000313" key="2">
    <source>
        <dbReference type="EMBL" id="KAG7518793.1"/>
    </source>
</evidence>
<feature type="region of interest" description="Disordered" evidence="1">
    <location>
        <begin position="92"/>
        <end position="130"/>
    </location>
</feature>
<evidence type="ECO:0000313" key="3">
    <source>
        <dbReference type="Proteomes" id="UP000693946"/>
    </source>
</evidence>
<proteinExistence type="predicted"/>
<feature type="compositionally biased region" description="Acidic residues" evidence="1">
    <location>
        <begin position="97"/>
        <end position="107"/>
    </location>
</feature>